<dbReference type="Proteomes" id="UP000199452">
    <property type="component" value="Unassembled WGS sequence"/>
</dbReference>
<protein>
    <recommendedName>
        <fullName evidence="3">DUF4252 domain-containing protein</fullName>
    </recommendedName>
</protein>
<organism evidence="1 2">
    <name type="scientific">Williamwhitmania taraxaci</name>
    <dbReference type="NCBI Taxonomy" id="1640674"/>
    <lineage>
        <taxon>Bacteria</taxon>
        <taxon>Pseudomonadati</taxon>
        <taxon>Bacteroidota</taxon>
        <taxon>Bacteroidia</taxon>
        <taxon>Bacteroidales</taxon>
        <taxon>Williamwhitmaniaceae</taxon>
        <taxon>Williamwhitmania</taxon>
    </lineage>
</organism>
<evidence type="ECO:0000313" key="2">
    <source>
        <dbReference type="Proteomes" id="UP000199452"/>
    </source>
</evidence>
<keyword evidence="2" id="KW-1185">Reference proteome</keyword>
<dbReference type="InterPro" id="IPR025348">
    <property type="entry name" value="DUF4252"/>
</dbReference>
<gene>
    <name evidence="1" type="ORF">SAMN05216323_101138</name>
</gene>
<dbReference type="STRING" id="1640674.SAMN05216323_101138"/>
<dbReference type="EMBL" id="FMYP01000011">
    <property type="protein sequence ID" value="SDB94093.1"/>
    <property type="molecule type" value="Genomic_DNA"/>
</dbReference>
<reference evidence="1 2" key="1">
    <citation type="submission" date="2016-09" db="EMBL/GenBank/DDBJ databases">
        <authorList>
            <person name="Capua I."/>
            <person name="De Benedictis P."/>
            <person name="Joannis T."/>
            <person name="Lombin L.H."/>
            <person name="Cattoli G."/>
        </authorList>
    </citation>
    <scope>NUCLEOTIDE SEQUENCE [LARGE SCALE GENOMIC DNA]</scope>
    <source>
        <strain evidence="1 2">A7P-90m</strain>
    </source>
</reference>
<name>A0A1G6HIW7_9BACT</name>
<proteinExistence type="predicted"/>
<dbReference type="PROSITE" id="PS51257">
    <property type="entry name" value="PROKAR_LIPOPROTEIN"/>
    <property type="match status" value="1"/>
</dbReference>
<sequence length="176" mass="20028">MATLYRSFCLIFLVGILGSCSKKEPSLESLISHLRKDFSNEHFSIAPSMASVFIDETLPGGSELKALMDDLTSMEVIVISPNHGKADKGLDLFKIINRRLRKQDLTLLGQFRSEKETVDVWIVKIGEITDLMVVNQSESYLYLVHFKGTINEDNIRALLHPENRPILEYLYRLKAN</sequence>
<accession>A0A1G6HIW7</accession>
<dbReference type="AlphaFoldDB" id="A0A1G6HIW7"/>
<evidence type="ECO:0008006" key="3">
    <source>
        <dbReference type="Google" id="ProtNLM"/>
    </source>
</evidence>
<dbReference type="Pfam" id="PF14060">
    <property type="entry name" value="DUF4252"/>
    <property type="match status" value="1"/>
</dbReference>
<evidence type="ECO:0000313" key="1">
    <source>
        <dbReference type="EMBL" id="SDB94093.1"/>
    </source>
</evidence>